<dbReference type="PROSITE" id="PS01125">
    <property type="entry name" value="ROK"/>
    <property type="match status" value="1"/>
</dbReference>
<evidence type="ECO:0000313" key="2">
    <source>
        <dbReference type="EMBL" id="GEN80634.1"/>
    </source>
</evidence>
<dbReference type="CDD" id="cd24070">
    <property type="entry name" value="ASKHA_NBD_ROK_AlsK"/>
    <property type="match status" value="1"/>
</dbReference>
<dbReference type="InterPro" id="IPR000600">
    <property type="entry name" value="ROK"/>
</dbReference>
<evidence type="ECO:0000313" key="3">
    <source>
        <dbReference type="Proteomes" id="UP000321484"/>
    </source>
</evidence>
<reference evidence="2 3" key="1">
    <citation type="submission" date="2019-07" db="EMBL/GenBank/DDBJ databases">
        <title>Whole genome shotgun sequence of Actinotalea fermentans NBRC 105374.</title>
        <authorList>
            <person name="Hosoyama A."/>
            <person name="Uohara A."/>
            <person name="Ohji S."/>
            <person name="Ichikawa N."/>
        </authorList>
    </citation>
    <scope>NUCLEOTIDE SEQUENCE [LARGE SCALE GENOMIC DNA]</scope>
    <source>
        <strain evidence="2 3">NBRC 105374</strain>
    </source>
</reference>
<evidence type="ECO:0000256" key="1">
    <source>
        <dbReference type="ARBA" id="ARBA00006479"/>
    </source>
</evidence>
<keyword evidence="3" id="KW-1185">Reference proteome</keyword>
<dbReference type="EMBL" id="BJYK01000009">
    <property type="protein sequence ID" value="GEN80634.1"/>
    <property type="molecule type" value="Genomic_DNA"/>
</dbReference>
<name>A0A511YZJ1_9CELL</name>
<keyword evidence="2" id="KW-0808">Transferase</keyword>
<dbReference type="Pfam" id="PF00480">
    <property type="entry name" value="ROK"/>
    <property type="match status" value="1"/>
</dbReference>
<dbReference type="AlphaFoldDB" id="A0A511YZJ1"/>
<proteinExistence type="inferred from homology"/>
<dbReference type="NCBIfam" id="NF007251">
    <property type="entry name" value="PRK09698.1"/>
    <property type="match status" value="1"/>
</dbReference>
<organism evidence="2 3">
    <name type="scientific">Actinotalea fermentans</name>
    <dbReference type="NCBI Taxonomy" id="43671"/>
    <lineage>
        <taxon>Bacteria</taxon>
        <taxon>Bacillati</taxon>
        <taxon>Actinomycetota</taxon>
        <taxon>Actinomycetes</taxon>
        <taxon>Micrococcales</taxon>
        <taxon>Cellulomonadaceae</taxon>
        <taxon>Actinotalea</taxon>
    </lineage>
</organism>
<dbReference type="OrthoDB" id="9810372at2"/>
<dbReference type="InterPro" id="IPR049874">
    <property type="entry name" value="ROK_cs"/>
</dbReference>
<dbReference type="GO" id="GO:0004396">
    <property type="term" value="F:hexokinase activity"/>
    <property type="evidence" value="ECO:0007669"/>
    <property type="project" value="TreeGrafter"/>
</dbReference>
<dbReference type="Proteomes" id="UP000321484">
    <property type="component" value="Unassembled WGS sequence"/>
</dbReference>
<dbReference type="PANTHER" id="PTHR18964:SF174">
    <property type="entry name" value="D-ALLOSE KINASE-RELATED"/>
    <property type="match status" value="1"/>
</dbReference>
<sequence>MSEQPKSHPERAAVLAVDIGGTHLRTGMVDPALGLHAFNQVSSQAVLNVANPAERLADHLERFLSGAHGWRPAAVAVGFPATVDRKRRVVMSTSNIAAMQNMPVADVLEKRLGIPAFIDRDVNMLLRHDLRAHGLTSARVVIGCYVGTGLGNAISINGTIHAGRHGVAGELGHVAMIGLHERCGCGSYGCLETVASGRHLADLVRTRFPGTPVQDVFLRHGDEIEIKQYVRTLAVPVALEVNILDPDAVVLGGGVVQAPGFPRALLEEAVVALARKPLPASDIDFRYTTSGQEAGLVGAGIHAWAALGGPVPTHIEELQHAGSARK</sequence>
<dbReference type="SUPFAM" id="SSF53067">
    <property type="entry name" value="Actin-like ATPase domain"/>
    <property type="match status" value="1"/>
</dbReference>
<dbReference type="InterPro" id="IPR043129">
    <property type="entry name" value="ATPase_NBD"/>
</dbReference>
<protein>
    <submittedName>
        <fullName evidence="2">D-allose kinase</fullName>
    </submittedName>
</protein>
<gene>
    <name evidence="2" type="primary">alsK</name>
    <name evidence="2" type="ORF">AFE02nite_23680</name>
</gene>
<comment type="similarity">
    <text evidence="1">Belongs to the ROK (NagC/XylR) family.</text>
</comment>
<accession>A0A511YZJ1</accession>
<dbReference type="RefSeq" id="WP_052113552.1">
    <property type="nucleotide sequence ID" value="NZ_BJYK01000009.1"/>
</dbReference>
<dbReference type="Gene3D" id="3.30.420.40">
    <property type="match status" value="2"/>
</dbReference>
<keyword evidence="2" id="KW-0418">Kinase</keyword>
<dbReference type="PANTHER" id="PTHR18964">
    <property type="entry name" value="ROK (REPRESSOR, ORF, KINASE) FAMILY"/>
    <property type="match status" value="1"/>
</dbReference>
<comment type="caution">
    <text evidence="2">The sequence shown here is derived from an EMBL/GenBank/DDBJ whole genome shotgun (WGS) entry which is preliminary data.</text>
</comment>